<dbReference type="Proteomes" id="UP000663525">
    <property type="component" value="Chromosome"/>
</dbReference>
<dbReference type="Pfam" id="PF24035">
    <property type="entry name" value="DUF7344"/>
    <property type="match status" value="1"/>
</dbReference>
<feature type="domain" description="DUF7344" evidence="1">
    <location>
        <begin position="18"/>
        <end position="87"/>
    </location>
</feature>
<gene>
    <name evidence="2" type="ORF">HSR121_1047</name>
</gene>
<protein>
    <submittedName>
        <fullName evidence="2">Putative trancriptional regulator, ArsR family</fullName>
    </submittedName>
</protein>
<evidence type="ECO:0000313" key="2">
    <source>
        <dbReference type="EMBL" id="QSG05394.1"/>
    </source>
</evidence>
<name>A0A897MY56_9EURY</name>
<evidence type="ECO:0000259" key="1">
    <source>
        <dbReference type="Pfam" id="PF24035"/>
    </source>
</evidence>
<dbReference type="SUPFAM" id="SSF46785">
    <property type="entry name" value="Winged helix' DNA-binding domain"/>
    <property type="match status" value="1"/>
</dbReference>
<dbReference type="EMBL" id="CP064787">
    <property type="protein sequence ID" value="QSG05394.1"/>
    <property type="molecule type" value="Genomic_DNA"/>
</dbReference>
<dbReference type="InterPro" id="IPR036388">
    <property type="entry name" value="WH-like_DNA-bd_sf"/>
</dbReference>
<dbReference type="InterPro" id="IPR055768">
    <property type="entry name" value="DUF7344"/>
</dbReference>
<proteinExistence type="predicted"/>
<dbReference type="Gene3D" id="1.10.10.10">
    <property type="entry name" value="Winged helix-like DNA-binding domain superfamily/Winged helix DNA-binding domain"/>
    <property type="match status" value="1"/>
</dbReference>
<evidence type="ECO:0000313" key="3">
    <source>
        <dbReference type="Proteomes" id="UP000663525"/>
    </source>
</evidence>
<dbReference type="AlphaFoldDB" id="A0A897MY56"/>
<sequence>METDCSIMREPIMDECLQLLSDSRRRRVIRSLQAEDETTVEDLTMRLLADDPEKSRGKIHAELHHTHLPKLQSYGIIEYDRDSGAVQYHAHDGLEQVMDSLPEQTIVPPVEAENR</sequence>
<organism evidence="2 3">
    <name type="scientific">Halapricum desulfuricans</name>
    <dbReference type="NCBI Taxonomy" id="2841257"/>
    <lineage>
        <taxon>Archaea</taxon>
        <taxon>Methanobacteriati</taxon>
        <taxon>Methanobacteriota</taxon>
        <taxon>Stenosarchaea group</taxon>
        <taxon>Halobacteria</taxon>
        <taxon>Halobacteriales</taxon>
        <taxon>Haloarculaceae</taxon>
        <taxon>Halapricum</taxon>
    </lineage>
</organism>
<reference evidence="2" key="1">
    <citation type="submission" date="2020-11" db="EMBL/GenBank/DDBJ databases">
        <title>Carbohydrate-dependent, anaerobic sulfur respiration: A novel catabolism in halophilic archaea.</title>
        <authorList>
            <person name="Sorokin D.Y."/>
            <person name="Messina E."/>
            <person name="Smedile F."/>
            <person name="La Cono V."/>
            <person name="Hallsworth J.E."/>
            <person name="Yakimov M.M."/>
        </authorList>
    </citation>
    <scope>NUCLEOTIDE SEQUENCE</scope>
    <source>
        <strain evidence="2">HSR12-1</strain>
    </source>
</reference>
<dbReference type="InterPro" id="IPR036390">
    <property type="entry name" value="WH_DNA-bd_sf"/>
</dbReference>
<accession>A0A897MY56</accession>